<keyword evidence="6" id="KW-0456">Lyase</keyword>
<evidence type="ECO:0000259" key="9">
    <source>
        <dbReference type="PROSITE" id="PS50125"/>
    </source>
</evidence>
<dbReference type="InterPro" id="IPR002073">
    <property type="entry name" value="PDEase_catalytic_dom"/>
</dbReference>
<keyword evidence="2 8" id="KW-0812">Transmembrane</keyword>
<keyword evidence="5 8" id="KW-0472">Membrane</keyword>
<feature type="compositionally biased region" description="Low complexity" evidence="7">
    <location>
        <begin position="22"/>
        <end position="34"/>
    </location>
</feature>
<evidence type="ECO:0000256" key="1">
    <source>
        <dbReference type="ARBA" id="ARBA00004370"/>
    </source>
</evidence>
<dbReference type="GO" id="GO:0004114">
    <property type="term" value="F:3',5'-cyclic-nucleotide phosphodiesterase activity"/>
    <property type="evidence" value="ECO:0007669"/>
    <property type="project" value="InterPro"/>
</dbReference>
<dbReference type="PROSITE" id="PS50125">
    <property type="entry name" value="GUANYLATE_CYCLASE_2"/>
    <property type="match status" value="1"/>
</dbReference>
<dbReference type="SUPFAM" id="SSF55073">
    <property type="entry name" value="Nucleotide cyclase"/>
    <property type="match status" value="1"/>
</dbReference>
<feature type="domain" description="Guanylate cyclase" evidence="9">
    <location>
        <begin position="544"/>
        <end position="678"/>
    </location>
</feature>
<dbReference type="AlphaFoldDB" id="A0A9N8EPB7"/>
<dbReference type="PANTHER" id="PTHR11920:SF335">
    <property type="entry name" value="GUANYLATE CYCLASE"/>
    <property type="match status" value="1"/>
</dbReference>
<reference evidence="11" key="1">
    <citation type="submission" date="2020-06" db="EMBL/GenBank/DDBJ databases">
        <authorList>
            <consortium name="Plant Systems Biology data submission"/>
        </authorList>
    </citation>
    <scope>NUCLEOTIDE SEQUENCE</scope>
    <source>
        <strain evidence="11">D6</strain>
    </source>
</reference>
<feature type="domain" description="PDEase" evidence="10">
    <location>
        <begin position="791"/>
        <end position="1036"/>
    </location>
</feature>
<dbReference type="Gene3D" id="3.30.70.1230">
    <property type="entry name" value="Nucleotide cyclase"/>
    <property type="match status" value="1"/>
</dbReference>
<keyword evidence="4 8" id="KW-1133">Transmembrane helix</keyword>
<dbReference type="GO" id="GO:0004016">
    <property type="term" value="F:adenylate cyclase activity"/>
    <property type="evidence" value="ECO:0007669"/>
    <property type="project" value="TreeGrafter"/>
</dbReference>
<keyword evidence="3" id="KW-0547">Nucleotide-binding</keyword>
<evidence type="ECO:0000256" key="5">
    <source>
        <dbReference type="ARBA" id="ARBA00023136"/>
    </source>
</evidence>
<keyword evidence="12" id="KW-1185">Reference proteome</keyword>
<dbReference type="PANTHER" id="PTHR11920">
    <property type="entry name" value="GUANYLYL CYCLASE"/>
    <property type="match status" value="1"/>
</dbReference>
<evidence type="ECO:0000256" key="7">
    <source>
        <dbReference type="SAM" id="MobiDB-lite"/>
    </source>
</evidence>
<dbReference type="GO" id="GO:0004383">
    <property type="term" value="F:guanylate cyclase activity"/>
    <property type="evidence" value="ECO:0007669"/>
    <property type="project" value="TreeGrafter"/>
</dbReference>
<evidence type="ECO:0000256" key="3">
    <source>
        <dbReference type="ARBA" id="ARBA00022741"/>
    </source>
</evidence>
<dbReference type="GO" id="GO:0001653">
    <property type="term" value="F:peptide receptor activity"/>
    <property type="evidence" value="ECO:0007669"/>
    <property type="project" value="TreeGrafter"/>
</dbReference>
<protein>
    <submittedName>
        <fullName evidence="11">Receptor-type guanylate cyclase gcy</fullName>
    </submittedName>
</protein>
<comment type="caution">
    <text evidence="11">The sequence shown here is derived from an EMBL/GenBank/DDBJ whole genome shotgun (WGS) entry which is preliminary data.</text>
</comment>
<dbReference type="GO" id="GO:0005886">
    <property type="term" value="C:plasma membrane"/>
    <property type="evidence" value="ECO:0007669"/>
    <property type="project" value="TreeGrafter"/>
</dbReference>
<evidence type="ECO:0000259" key="10">
    <source>
        <dbReference type="PROSITE" id="PS51845"/>
    </source>
</evidence>
<feature type="transmembrane region" description="Helical" evidence="8">
    <location>
        <begin position="435"/>
        <end position="456"/>
    </location>
</feature>
<comment type="subcellular location">
    <subcellularLocation>
        <location evidence="1">Membrane</location>
    </subcellularLocation>
</comment>
<dbReference type="SMART" id="SM00044">
    <property type="entry name" value="CYCc"/>
    <property type="match status" value="1"/>
</dbReference>
<dbReference type="GO" id="GO:0007168">
    <property type="term" value="P:receptor guanylyl cyclase signaling pathway"/>
    <property type="evidence" value="ECO:0007669"/>
    <property type="project" value="TreeGrafter"/>
</dbReference>
<sequence>MGTAMKAVPESDMEDKSSMRHSTTSSGCDDTSGRSCYAEEASKFSLAGSETTRINRSKFALFSVIVTVALLCSIVTYKIIRDQENREYHAKFHNIANEIAEFSQLRADYVVNNLERFGASLTSYARDQNMTWPFVAFPDFQVRGILSNKETGAHTVSINPLVYPKDLDNWSTFSANNQGWMAEAHVYDHVVHKELYELDYHETTYVHDETVRWNVTGITPYIWEYQKDPYAPRQRVSESVMYAPIWQRAPPCDYATQVNLDLRTYPAFTGFVDGMLAADHPVITTVVDATYLETNYDFRFDPAEQEEPHSYMLEPVYDTLTTNRTAVAFLSAFLRWGTFFTDVLPSTEQGIFVVLESSCNQTFTYELFGHKPVYLGEGNLHDTGLDSDKLEDTFEFAPDIAMEKDSGHEFCHYYAHIYPSTQWRDPFLTSNPLNYSIAVFACFLVTALGFVMYDVLVQRRQAMVMRSAAKTNAIVTSLFPANVRDRLLDDAETELNKAQHRASSTEAFMNDGRIKEGPDGTRNEYASEYIFGSKPIADLFPETTIMFGDLVGFTAWSSTREPAQVFTLLETLYHSFDNIAKRRRVFKVETVGDCYVAVCGLPDPRKEHATVMVKFATDCLTKMLALVRRMETSLGPDTGDLSMRIGLHSGPVTAGVLRGDKGRFQLFGDTMNTASRMETTGEPGRIHCSEETAEILMSAGRSKWLTQREDQVIAKGKGALTTYWLKLQSESHATGSNMTNNTQSSEGVGVDLPETAALNKALHLGGTSERLLAKPAFNKISSKEKRLVTWNVDILVKLLQQIMARRLSLGEAPAKLSRQVTTEMTKEPRNVLDEVEDVLALPQFDARTIRNQVDPKSIKVPEPAVQQLTEMVTQIAQLYQDNPFHSFEHASHVTMSVTKLMSRIVTYTSNNPASTTDTPSDTEVGDISESRIAAELHDHTFGITSDPLTQFACIISALIHDADHPGVPNSTLVKEEHPLASKYKNKSVAEQNSVDLAWRIVTNRDFKDLHACIYSSMDEFNRFRSIVVNVVMATDIMDKDLGTQRKARWNRAFAKESGELLLEEDPTEAINRKATIVLEHLMQASDVAHTMQHWVVYKKWNERLFEEMYKAFSEGHSDKDPSEGWYQGELGFFDYYIIPLAKKLETCGVFGVSSHEYLSYASANRREWAEKGEQIVKDYLNRYENKFGNRESWEDERSVDV</sequence>
<dbReference type="Pfam" id="PF00211">
    <property type="entry name" value="Guanylate_cyc"/>
    <property type="match status" value="1"/>
</dbReference>
<dbReference type="CDD" id="cd07302">
    <property type="entry name" value="CHD"/>
    <property type="match status" value="1"/>
</dbReference>
<gene>
    <name evidence="11" type="ORF">SEMRO_1281_G258940.1</name>
</gene>
<organism evidence="11 12">
    <name type="scientific">Seminavis robusta</name>
    <dbReference type="NCBI Taxonomy" id="568900"/>
    <lineage>
        <taxon>Eukaryota</taxon>
        <taxon>Sar</taxon>
        <taxon>Stramenopiles</taxon>
        <taxon>Ochrophyta</taxon>
        <taxon>Bacillariophyta</taxon>
        <taxon>Bacillariophyceae</taxon>
        <taxon>Bacillariophycidae</taxon>
        <taxon>Naviculales</taxon>
        <taxon>Naviculaceae</taxon>
        <taxon>Seminavis</taxon>
    </lineage>
</organism>
<dbReference type="InterPro" id="IPR001054">
    <property type="entry name" value="A/G_cyclase"/>
</dbReference>
<evidence type="ECO:0000256" key="8">
    <source>
        <dbReference type="SAM" id="Phobius"/>
    </source>
</evidence>
<dbReference type="EMBL" id="CAICTM010001279">
    <property type="protein sequence ID" value="CAB9522230.1"/>
    <property type="molecule type" value="Genomic_DNA"/>
</dbReference>
<dbReference type="InterPro" id="IPR036971">
    <property type="entry name" value="PDEase_catalytic_dom_sf"/>
</dbReference>
<dbReference type="Proteomes" id="UP001153069">
    <property type="component" value="Unassembled WGS sequence"/>
</dbReference>
<keyword evidence="11" id="KW-0675">Receptor</keyword>
<evidence type="ECO:0000256" key="2">
    <source>
        <dbReference type="ARBA" id="ARBA00022692"/>
    </source>
</evidence>
<dbReference type="PROSITE" id="PS51845">
    <property type="entry name" value="PDEASE_I_2"/>
    <property type="match status" value="1"/>
</dbReference>
<dbReference type="GO" id="GO:0035556">
    <property type="term" value="P:intracellular signal transduction"/>
    <property type="evidence" value="ECO:0007669"/>
    <property type="project" value="InterPro"/>
</dbReference>
<proteinExistence type="predicted"/>
<feature type="region of interest" description="Disordered" evidence="7">
    <location>
        <begin position="1"/>
        <end position="34"/>
    </location>
</feature>
<feature type="transmembrane region" description="Helical" evidence="8">
    <location>
        <begin position="59"/>
        <end position="80"/>
    </location>
</feature>
<accession>A0A9N8EPB7</accession>
<dbReference type="InterPro" id="IPR050401">
    <property type="entry name" value="Cyclic_nucleotide_synthase"/>
</dbReference>
<evidence type="ECO:0000256" key="6">
    <source>
        <dbReference type="ARBA" id="ARBA00023239"/>
    </source>
</evidence>
<evidence type="ECO:0000313" key="12">
    <source>
        <dbReference type="Proteomes" id="UP001153069"/>
    </source>
</evidence>
<dbReference type="InterPro" id="IPR029787">
    <property type="entry name" value="Nucleotide_cyclase"/>
</dbReference>
<evidence type="ECO:0000256" key="4">
    <source>
        <dbReference type="ARBA" id="ARBA00022989"/>
    </source>
</evidence>
<name>A0A9N8EPB7_9STRA</name>
<dbReference type="GO" id="GO:0000166">
    <property type="term" value="F:nucleotide binding"/>
    <property type="evidence" value="ECO:0007669"/>
    <property type="project" value="UniProtKB-KW"/>
</dbReference>
<evidence type="ECO:0000313" key="11">
    <source>
        <dbReference type="EMBL" id="CAB9522230.1"/>
    </source>
</evidence>
<dbReference type="Gene3D" id="1.10.1300.10">
    <property type="entry name" value="3'5'-cyclic nucleotide phosphodiesterase, catalytic domain"/>
    <property type="match status" value="1"/>
</dbReference>
<dbReference type="SUPFAM" id="SSF109604">
    <property type="entry name" value="HD-domain/PDEase-like"/>
    <property type="match status" value="1"/>
</dbReference>
<dbReference type="Pfam" id="PF00233">
    <property type="entry name" value="PDEase_I"/>
    <property type="match status" value="1"/>
</dbReference>